<dbReference type="InterPro" id="IPR013397">
    <property type="entry name" value="CRISPR-assoc_prot_Csy1"/>
</dbReference>
<name>A0A975SLY5_9RHOO</name>
<sequence>MTELSERSRAFRSAIAAFIDGRREAKLKGQEDDGERAAKYAYSTWLADAARRVGQIQAVTHVLKATHPDARGTNLHVPPATLPSRPEIGSHVLGEAYAEDVVGNAAALDVFKFLKLEVEGRRLLDWMQAKDPDLAQALDGDGATAQAWMEAFSGLVRQEATPASHPAAKQVYWLMGDNPSDNRQFHLLQPLFSSSLAQAVHGEIQDARFGEANGAARKAKREKHPWEGEYRDYPHLAVRKLGGTKPQNISQLNSERGGNNYLLASLPPRWREAQAPRLLNLDSALERMGAGKEVARLTRALADFLLTDPPPNDATRERRRKMEQALGMELPLFAARVQASLEAGWSRHADCRLPLCEQLWLDPERLDLPNRPDHLEEDQAFRAAYHWGDWPDQVAGRFANWLNDRLRKAGLTTVGDGEYRHWARQAVIDAAWPVPQQRRAGGAA</sequence>
<protein>
    <submittedName>
        <fullName evidence="1">Type I-F CRISPR-associated protein Csy1</fullName>
    </submittedName>
</protein>
<proteinExistence type="predicted"/>
<reference evidence="1" key="1">
    <citation type="submission" date="2020-11" db="EMBL/GenBank/DDBJ databases">
        <title>Azospira inquinata sp. nov.</title>
        <authorList>
            <person name="Moe W.M."/>
            <person name="Mikes M.C."/>
        </authorList>
    </citation>
    <scope>NUCLEOTIDE SEQUENCE</scope>
    <source>
        <strain evidence="1">Azo-3</strain>
    </source>
</reference>
<dbReference type="EMBL" id="CP064782">
    <property type="protein sequence ID" value="QWT48771.1"/>
    <property type="molecule type" value="Genomic_DNA"/>
</dbReference>
<keyword evidence="2" id="KW-1185">Reference proteome</keyword>
<organism evidence="1 2">
    <name type="scientific">Azospira inquinata</name>
    <dbReference type="NCBI Taxonomy" id="2785627"/>
    <lineage>
        <taxon>Bacteria</taxon>
        <taxon>Pseudomonadati</taxon>
        <taxon>Pseudomonadota</taxon>
        <taxon>Betaproteobacteria</taxon>
        <taxon>Rhodocyclales</taxon>
        <taxon>Rhodocyclaceae</taxon>
        <taxon>Azospira</taxon>
    </lineage>
</organism>
<dbReference type="Proteomes" id="UP000683428">
    <property type="component" value="Chromosome"/>
</dbReference>
<dbReference type="NCBIfam" id="TIGR02564">
    <property type="entry name" value="cas_Csy1"/>
    <property type="match status" value="1"/>
</dbReference>
<evidence type="ECO:0000313" key="1">
    <source>
        <dbReference type="EMBL" id="QWT48771.1"/>
    </source>
</evidence>
<dbReference type="AlphaFoldDB" id="A0A975SLY5"/>
<evidence type="ECO:0000313" key="2">
    <source>
        <dbReference type="Proteomes" id="UP000683428"/>
    </source>
</evidence>
<gene>
    <name evidence="1" type="primary">csy1</name>
    <name evidence="1" type="ORF">Azoinq_13200</name>
</gene>
<dbReference type="RefSeq" id="WP_216128432.1">
    <property type="nucleotide sequence ID" value="NZ_CP064782.1"/>
</dbReference>
<accession>A0A975SLY5</accession>
<dbReference type="Pfam" id="PF09611">
    <property type="entry name" value="Cas_Csy1"/>
    <property type="match status" value="1"/>
</dbReference>
<dbReference type="KEGG" id="aiq:Azoinq_13200"/>